<dbReference type="AlphaFoldDB" id="A0A7D5LYM0"/>
<dbReference type="KEGG" id="ncl:C5F47_01855"/>
<evidence type="ECO:0000313" key="2">
    <source>
        <dbReference type="Proteomes" id="UP000509771"/>
    </source>
</evidence>
<dbReference type="RefSeq" id="WP_179361226.1">
    <property type="nucleotide sequence ID" value="NZ_CP026993.1"/>
</dbReference>
<dbReference type="EMBL" id="CP026993">
    <property type="protein sequence ID" value="QLH02394.1"/>
    <property type="molecule type" value="Genomic_DNA"/>
</dbReference>
<evidence type="ECO:0000313" key="1">
    <source>
        <dbReference type="EMBL" id="QLH02394.1"/>
    </source>
</evidence>
<dbReference type="OrthoDB" id="12300at2157"/>
<keyword evidence="2" id="KW-1185">Reference proteome</keyword>
<dbReference type="GeneID" id="56058721"/>
<accession>A0A7D5LYM0</accession>
<sequence length="392" mass="43082">MLNFILLSLFLLPVFGQSAPDYDDPYSPIFTDKPVYSWTDKMKITIISPSWNADRHLVDSIGDTSEHAIKISTSEHSLESYRFTETDVNSGIFTGEVILTGFTHDADGDGDFDTSPRTIGNGPTSGFLQVDRDSAITISFEFADGVVLVESVPVSWNVGTINFIEDVFFVEDSAIIRVVDLDMNLNPEALDNLPIQISSDSDVAGIEVNAVETSESSGSFIATISLSQNSASSGNRLYSLPGDEIFAKYDDHTLPKPYSTSDNLEIETSATVDSSIPPIERIQNSPITFSDGLGNPMESFSQNSQMQIVGTIGNYHDFTQNFVYLFQIKNDKNFVESLSWVRGEISSGQILDVSQSWIPNKSGKYQIETFVWNSISDSTALSPIMSTLITVK</sequence>
<organism evidence="1 2">
    <name type="scientific">Nitrosopumilus cobalaminigenes</name>
    <dbReference type="NCBI Taxonomy" id="1470066"/>
    <lineage>
        <taxon>Archaea</taxon>
        <taxon>Nitrososphaerota</taxon>
        <taxon>Nitrososphaeria</taxon>
        <taxon>Nitrosopumilales</taxon>
        <taxon>Nitrosopumilaceae</taxon>
        <taxon>Nitrosopumilus</taxon>
    </lineage>
</organism>
<proteinExistence type="predicted"/>
<reference evidence="1 2" key="1">
    <citation type="submission" date="2018-02" db="EMBL/GenBank/DDBJ databases">
        <title>Complete genome of Nitrosopumilus cobalaminigenes HCA1.</title>
        <authorList>
            <person name="Qin W."/>
            <person name="Zheng Y."/>
            <person name="Stahl D.A."/>
        </authorList>
    </citation>
    <scope>NUCLEOTIDE SEQUENCE [LARGE SCALE GENOMIC DNA]</scope>
    <source>
        <strain evidence="1 2">HCA1</strain>
    </source>
</reference>
<dbReference type="Proteomes" id="UP000509771">
    <property type="component" value="Chromosome"/>
</dbReference>
<protein>
    <submittedName>
        <fullName evidence="1">Uncharacterized protein</fullName>
    </submittedName>
</protein>
<name>A0A7D5LYM0_9ARCH</name>
<gene>
    <name evidence="1" type="ORF">C5F47_01855</name>
</gene>